<proteinExistence type="predicted"/>
<dbReference type="PROSITE" id="PS51782">
    <property type="entry name" value="LYSM"/>
    <property type="match status" value="1"/>
</dbReference>
<dbReference type="InterPro" id="IPR036779">
    <property type="entry name" value="LysM_dom_sf"/>
</dbReference>
<dbReference type="InterPro" id="IPR018392">
    <property type="entry name" value="LysM"/>
</dbReference>
<organism evidence="2 3">
    <name type="scientific">Chryseobacterium endophyticum</name>
    <dbReference type="NCBI Taxonomy" id="1854762"/>
    <lineage>
        <taxon>Bacteria</taxon>
        <taxon>Pseudomonadati</taxon>
        <taxon>Bacteroidota</taxon>
        <taxon>Flavobacteriia</taxon>
        <taxon>Flavobacteriales</taxon>
        <taxon>Weeksellaceae</taxon>
        <taxon>Chryseobacterium group</taxon>
        <taxon>Chryseobacterium</taxon>
    </lineage>
</organism>
<evidence type="ECO:0000313" key="2">
    <source>
        <dbReference type="EMBL" id="XAO75261.1"/>
    </source>
</evidence>
<dbReference type="Proteomes" id="UP001463665">
    <property type="component" value="Chromosome"/>
</dbReference>
<sequence length="187" mass="20634">MVLGVSAQKSHTVVKGDTPYNIAKRYGLTVDELLKMNPEVKDGKLALGDVLTVKNDKTAAASSKTATSSKPVSNAKTGTIILQPKQTIYGITKQYRISETDLRKLNPELDSHMKIGDEVTLPFESIKNTAESSQILQLPLLRSLNLQRQKLKQQLLCLLKVIILSSRKTIITGFQNSSIFPEKNCLP</sequence>
<dbReference type="PANTHER" id="PTHR33734:SF22">
    <property type="entry name" value="MEMBRANE-BOUND LYTIC MUREIN TRANSGLYCOSYLASE D"/>
    <property type="match status" value="1"/>
</dbReference>
<reference evidence="2 3" key="1">
    <citation type="submission" date="2024-04" db="EMBL/GenBank/DDBJ databases">
        <title>Genome sequencing and assembly of rice foliar adapted Chryseobacterium endophyticum OsEnb-ALM-A6.</title>
        <authorList>
            <person name="Kumar S."/>
            <person name="Javed M."/>
            <person name="Chouhan V."/>
            <person name="Charishma K."/>
            <person name="Patel A."/>
            <person name="Kumar M."/>
            <person name="Sahu K.P."/>
            <person name="Kumar A."/>
        </authorList>
    </citation>
    <scope>NUCLEOTIDE SEQUENCE [LARGE SCALE GENOMIC DNA]</scope>
    <source>
        <strain evidence="2 3">OsEnb-ALM-A6</strain>
    </source>
</reference>
<dbReference type="PANTHER" id="PTHR33734">
    <property type="entry name" value="LYSM DOMAIN-CONTAINING GPI-ANCHORED PROTEIN 2"/>
    <property type="match status" value="1"/>
</dbReference>
<evidence type="ECO:0000259" key="1">
    <source>
        <dbReference type="PROSITE" id="PS51782"/>
    </source>
</evidence>
<keyword evidence="3" id="KW-1185">Reference proteome</keyword>
<feature type="domain" description="LysM" evidence="1">
    <location>
        <begin position="9"/>
        <end position="53"/>
    </location>
</feature>
<dbReference type="Gene3D" id="3.10.350.10">
    <property type="entry name" value="LysM domain"/>
    <property type="match status" value="2"/>
</dbReference>
<evidence type="ECO:0000313" key="3">
    <source>
        <dbReference type="Proteomes" id="UP001463665"/>
    </source>
</evidence>
<dbReference type="CDD" id="cd00118">
    <property type="entry name" value="LysM"/>
    <property type="match status" value="1"/>
</dbReference>
<gene>
    <name evidence="2" type="ORF">AAFP95_04690</name>
</gene>
<dbReference type="EMBL" id="CP154834">
    <property type="protein sequence ID" value="XAO75261.1"/>
    <property type="molecule type" value="Genomic_DNA"/>
</dbReference>
<dbReference type="SUPFAM" id="SSF54106">
    <property type="entry name" value="LysM domain"/>
    <property type="match status" value="1"/>
</dbReference>
<dbReference type="SMART" id="SM00257">
    <property type="entry name" value="LysM"/>
    <property type="match status" value="2"/>
</dbReference>
<protein>
    <submittedName>
        <fullName evidence="2">LysM peptidoglycan-binding domain-containing protein</fullName>
    </submittedName>
</protein>
<dbReference type="GO" id="GO:0008932">
    <property type="term" value="F:lytic endotransglycosylase activity"/>
    <property type="evidence" value="ECO:0007669"/>
    <property type="project" value="TreeGrafter"/>
</dbReference>
<name>A0AAU6WR62_9FLAO</name>
<dbReference type="RefSeq" id="WP_345767049.1">
    <property type="nucleotide sequence ID" value="NZ_CP154834.1"/>
</dbReference>
<dbReference type="AlphaFoldDB" id="A0AAU6WR62"/>
<dbReference type="Pfam" id="PF01476">
    <property type="entry name" value="LysM"/>
    <property type="match status" value="2"/>
</dbReference>
<accession>A0AAU6WR62</accession>